<feature type="compositionally biased region" description="Polar residues" evidence="1">
    <location>
        <begin position="101"/>
        <end position="110"/>
    </location>
</feature>
<proteinExistence type="predicted"/>
<feature type="compositionally biased region" description="Basic and acidic residues" evidence="1">
    <location>
        <begin position="373"/>
        <end position="382"/>
    </location>
</feature>
<dbReference type="Pfam" id="PF08642">
    <property type="entry name" value="Rxt3"/>
    <property type="match status" value="1"/>
</dbReference>
<sequence>MNSESQASEPVETASSADKPTDVPTPMPAAVPTTTDGSASEATTETQPATSEAAAATTSTTETPAPAPVTTETGEVPAAQSETTSTAASAAPAVADKDTPSTEQKNSSPARMSLSFIQGDEPKKPEANDPAPSEDATPATSVPEAPTVAPNAAANAAAASAETTLASAEPVTSEPTVSAQESTAAAVSPSVTAPVDNADAATVAADDADAPGINPKEPKSLQKHAHPHPHPHPHKHHHHHHHHHRSFRNLKSKQDVNNKDVYSFVKATPFPKTDLGVLEYTTNLDTCLQGVLLPNLQLHVDCTIQVLIPRKHLRKESNILVQRREIWGTDIYTDDSDIVSVLYHTGVLPTRAQVDAFYSTLRAQEEGDADDTTDGHLEDEHPVTVGPNSHLVTSTSDNEQIYGDCLVTLRALPKLTEYTGCYRNGINSRSWKHHDGGSYAIQKVEFLKHDQAEYVLRRNKRSRLNTWSDQQKWAEWSSHKEVVLDFKDDQKGKKATVESLMS</sequence>
<feature type="region of interest" description="Disordered" evidence="1">
    <location>
        <begin position="1"/>
        <end position="191"/>
    </location>
</feature>
<keyword evidence="3" id="KW-1185">Reference proteome</keyword>
<dbReference type="RefSeq" id="XP_500762.3">
    <property type="nucleotide sequence ID" value="XM_500762.3"/>
</dbReference>
<dbReference type="InParanoid" id="Q6CF00"/>
<organism evidence="2 3">
    <name type="scientific">Yarrowia lipolytica (strain CLIB 122 / E 150)</name>
    <name type="common">Yeast</name>
    <name type="synonym">Candida lipolytica</name>
    <dbReference type="NCBI Taxonomy" id="284591"/>
    <lineage>
        <taxon>Eukaryota</taxon>
        <taxon>Fungi</taxon>
        <taxon>Dikarya</taxon>
        <taxon>Ascomycota</taxon>
        <taxon>Saccharomycotina</taxon>
        <taxon>Dipodascomycetes</taxon>
        <taxon>Dipodascales</taxon>
        <taxon>Dipodascales incertae sedis</taxon>
        <taxon>Yarrowia</taxon>
    </lineage>
</organism>
<dbReference type="Proteomes" id="UP000001300">
    <property type="component" value="Chromosome B"/>
</dbReference>
<feature type="compositionally biased region" description="Polar residues" evidence="1">
    <location>
        <begin position="1"/>
        <end position="18"/>
    </location>
</feature>
<dbReference type="KEGG" id="yli:2907491"/>
<gene>
    <name evidence="2" type="ORF">YALI0_B11484g</name>
</gene>
<dbReference type="OMA" id="HNHNESI"/>
<feature type="compositionally biased region" description="Low complexity" evidence="1">
    <location>
        <begin position="142"/>
        <end position="169"/>
    </location>
</feature>
<feature type="region of interest" description="Disordered" evidence="1">
    <location>
        <begin position="206"/>
        <end position="252"/>
    </location>
</feature>
<evidence type="ECO:0000313" key="2">
    <source>
        <dbReference type="EMBL" id="CAG83009.1"/>
    </source>
</evidence>
<feature type="compositionally biased region" description="Low complexity" evidence="1">
    <location>
        <begin position="182"/>
        <end position="191"/>
    </location>
</feature>
<evidence type="ECO:0000313" key="3">
    <source>
        <dbReference type="Proteomes" id="UP000001300"/>
    </source>
</evidence>
<dbReference type="InterPro" id="IPR013951">
    <property type="entry name" value="Rxt3"/>
</dbReference>
<dbReference type="OrthoDB" id="3596986at2759"/>
<dbReference type="InterPro" id="IPR036609">
    <property type="entry name" value="LCCL_sf"/>
</dbReference>
<feature type="compositionally biased region" description="Basic residues" evidence="1">
    <location>
        <begin position="221"/>
        <end position="251"/>
    </location>
</feature>
<dbReference type="EMBL" id="CR382128">
    <property type="protein sequence ID" value="CAG83009.1"/>
    <property type="molecule type" value="Genomic_DNA"/>
</dbReference>
<dbReference type="Gene3D" id="2.170.130.20">
    <property type="entry name" value="LCCL-like domain"/>
    <property type="match status" value="1"/>
</dbReference>
<evidence type="ECO:0000256" key="1">
    <source>
        <dbReference type="SAM" id="MobiDB-lite"/>
    </source>
</evidence>
<reference evidence="2 3" key="1">
    <citation type="journal article" date="2004" name="Nature">
        <title>Genome evolution in yeasts.</title>
        <authorList>
            <consortium name="Genolevures"/>
            <person name="Dujon B."/>
            <person name="Sherman D."/>
            <person name="Fischer G."/>
            <person name="Durrens P."/>
            <person name="Casaregola S."/>
            <person name="Lafontaine I."/>
            <person name="de Montigny J."/>
            <person name="Marck C."/>
            <person name="Neuveglise C."/>
            <person name="Talla E."/>
            <person name="Goffard N."/>
            <person name="Frangeul L."/>
            <person name="Aigle M."/>
            <person name="Anthouard V."/>
            <person name="Babour A."/>
            <person name="Barbe V."/>
            <person name="Barnay S."/>
            <person name="Blanchin S."/>
            <person name="Beckerich J.M."/>
            <person name="Beyne E."/>
            <person name="Bleykasten C."/>
            <person name="Boisrame A."/>
            <person name="Boyer J."/>
            <person name="Cattolico L."/>
            <person name="Confanioleri F."/>
            <person name="de Daruvar A."/>
            <person name="Despons L."/>
            <person name="Fabre E."/>
            <person name="Fairhead C."/>
            <person name="Ferry-Dumazet H."/>
            <person name="Groppi A."/>
            <person name="Hantraye F."/>
            <person name="Hennequin C."/>
            <person name="Jauniaux N."/>
            <person name="Joyet P."/>
            <person name="Kachouri R."/>
            <person name="Kerrest A."/>
            <person name="Koszul R."/>
            <person name="Lemaire M."/>
            <person name="Lesur I."/>
            <person name="Ma L."/>
            <person name="Muller H."/>
            <person name="Nicaud J.M."/>
            <person name="Nikolski M."/>
            <person name="Oztas S."/>
            <person name="Ozier-Kalogeropoulos O."/>
            <person name="Pellenz S."/>
            <person name="Potier S."/>
            <person name="Richard G.F."/>
            <person name="Straub M.L."/>
            <person name="Suleau A."/>
            <person name="Swennene D."/>
            <person name="Tekaia F."/>
            <person name="Wesolowski-Louvel M."/>
            <person name="Westhof E."/>
            <person name="Wirth B."/>
            <person name="Zeniou-Meyer M."/>
            <person name="Zivanovic I."/>
            <person name="Bolotin-Fukuhara M."/>
            <person name="Thierry A."/>
            <person name="Bouchier C."/>
            <person name="Caudron B."/>
            <person name="Scarpelli C."/>
            <person name="Gaillardin C."/>
            <person name="Weissenbach J."/>
            <person name="Wincker P."/>
            <person name="Souciet J.L."/>
        </authorList>
    </citation>
    <scope>NUCLEOTIDE SEQUENCE [LARGE SCALE GENOMIC DNA]</scope>
    <source>
        <strain evidence="3">CLIB 122 / E 150</strain>
    </source>
</reference>
<protein>
    <submittedName>
        <fullName evidence="2">YALI0B11484p</fullName>
    </submittedName>
</protein>
<name>Q6CF00_YARLI</name>
<dbReference type="HOGENOM" id="CLU_543159_0_0_1"/>
<feature type="compositionally biased region" description="Low complexity" evidence="1">
    <location>
        <begin position="30"/>
        <end position="94"/>
    </location>
</feature>
<dbReference type="AlphaFoldDB" id="Q6CF00"/>
<feature type="region of interest" description="Disordered" evidence="1">
    <location>
        <begin position="365"/>
        <end position="388"/>
    </location>
</feature>
<accession>Q6CF00</accession>
<dbReference type="VEuPathDB" id="FungiDB:YALI0_B11484g"/>
<dbReference type="STRING" id="284591.Q6CF00"/>